<dbReference type="Proteomes" id="UP000316624">
    <property type="component" value="Unassembled WGS sequence"/>
</dbReference>
<comment type="caution">
    <text evidence="1">The sequence shown here is derived from an EMBL/GenBank/DDBJ whole genome shotgun (WGS) entry which is preliminary data.</text>
</comment>
<name>A0A562KIT1_SPHWJ</name>
<evidence type="ECO:0000313" key="1">
    <source>
        <dbReference type="EMBL" id="TWH95329.1"/>
    </source>
</evidence>
<protein>
    <submittedName>
        <fullName evidence="1">Uncharacterized protein</fullName>
    </submittedName>
</protein>
<dbReference type="AlphaFoldDB" id="A0A562KIT1"/>
<evidence type="ECO:0000313" key="2">
    <source>
        <dbReference type="Proteomes" id="UP000316624"/>
    </source>
</evidence>
<gene>
    <name evidence="1" type="ORF">IQ35_01586</name>
</gene>
<keyword evidence="2" id="KW-1185">Reference proteome</keyword>
<sequence>MNKPTTDEITVRLYKQMEDGKWEDFQQDYGLEDFAGFLPAVGDMILEPGVLQGLDRYKAENRKMLTVVQRIFNPRDLPNYVVLVVTEHTPEGREATAVSIR</sequence>
<accession>A0A562KIT1</accession>
<proteinExistence type="predicted"/>
<dbReference type="EMBL" id="VLKK01000004">
    <property type="protein sequence ID" value="TWH95329.1"/>
    <property type="molecule type" value="Genomic_DNA"/>
</dbReference>
<reference evidence="1 2" key="1">
    <citation type="journal article" date="2015" name="Stand. Genomic Sci.">
        <title>Genomic Encyclopedia of Bacterial and Archaeal Type Strains, Phase III: the genomes of soil and plant-associated and newly described type strains.</title>
        <authorList>
            <person name="Whitman W.B."/>
            <person name="Woyke T."/>
            <person name="Klenk H.P."/>
            <person name="Zhou Y."/>
            <person name="Lilburn T.G."/>
            <person name="Beck B.J."/>
            <person name="De Vos P."/>
            <person name="Vandamme P."/>
            <person name="Eisen J.A."/>
            <person name="Garrity G."/>
            <person name="Hugenholtz P."/>
            <person name="Kyrpides N.C."/>
        </authorList>
    </citation>
    <scope>NUCLEOTIDE SEQUENCE [LARGE SCALE GENOMIC DNA]</scope>
    <source>
        <strain evidence="1 2">CGMCC 1.7748</strain>
    </source>
</reference>
<organism evidence="1 2">
    <name type="scientific">Sphingobium wenxiniae (strain DSM 21828 / CGMCC 1.7748 / JZ-1)</name>
    <dbReference type="NCBI Taxonomy" id="595605"/>
    <lineage>
        <taxon>Bacteria</taxon>
        <taxon>Pseudomonadati</taxon>
        <taxon>Pseudomonadota</taxon>
        <taxon>Alphaproteobacteria</taxon>
        <taxon>Sphingomonadales</taxon>
        <taxon>Sphingomonadaceae</taxon>
        <taxon>Sphingobium</taxon>
    </lineage>
</organism>